<reference evidence="4 5" key="1">
    <citation type="submission" date="2010-12" db="EMBL/GenBank/DDBJ databases">
        <authorList>
            <person name="Muzny D."/>
            <person name="Qin X."/>
            <person name="Buhay C."/>
            <person name="Dugan-Rocha S."/>
            <person name="Ding Y."/>
            <person name="Chen G."/>
            <person name="Hawes A."/>
            <person name="Holder M."/>
            <person name="Jhangiani S."/>
            <person name="Johnson A."/>
            <person name="Khan Z."/>
            <person name="Li Z."/>
            <person name="Liu W."/>
            <person name="Liu X."/>
            <person name="Perez L."/>
            <person name="Shen H."/>
            <person name="Wang Q."/>
            <person name="Watt J."/>
            <person name="Xi L."/>
            <person name="Xin Y."/>
            <person name="Zhou J."/>
            <person name="Deng J."/>
            <person name="Jiang H."/>
            <person name="Liu Y."/>
            <person name="Qu J."/>
            <person name="Song X.-Z."/>
            <person name="Zhang L."/>
            <person name="Villasana D."/>
            <person name="Johnson A."/>
            <person name="Liu J."/>
            <person name="Liyanage D."/>
            <person name="Lorensuhewa L."/>
            <person name="Robinson T."/>
            <person name="Song A."/>
            <person name="Song B.-B."/>
            <person name="Dinh H."/>
            <person name="Thornton R."/>
            <person name="Coyle M."/>
            <person name="Francisco L."/>
            <person name="Jackson L."/>
            <person name="Javaid M."/>
            <person name="Korchina V."/>
            <person name="Kovar C."/>
            <person name="Mata R."/>
            <person name="Mathew T."/>
            <person name="Ngo R."/>
            <person name="Nguyen L."/>
            <person name="Nguyen N."/>
            <person name="Okwuonu G."/>
            <person name="Ongeri F."/>
            <person name="Pham C."/>
            <person name="Simmons D."/>
            <person name="Wilczek-Boney K."/>
            <person name="Hale W."/>
            <person name="Jakkamsetti A."/>
            <person name="Pham P."/>
            <person name="Ruth R."/>
            <person name="San Lucas F."/>
            <person name="Warren J."/>
            <person name="Zhang J."/>
            <person name="Zhao Z."/>
            <person name="Zhou C."/>
            <person name="Zhu D."/>
            <person name="Lee S."/>
            <person name="Bess C."/>
            <person name="Blankenburg K."/>
            <person name="Forbes L."/>
            <person name="Fu Q."/>
            <person name="Gubbala S."/>
            <person name="Hirani K."/>
            <person name="Jayaseelan J.C."/>
            <person name="Lara F."/>
            <person name="Munidasa M."/>
            <person name="Palculict T."/>
            <person name="Patil S."/>
            <person name="Pu L.-L."/>
            <person name="Saada N."/>
            <person name="Tang L."/>
            <person name="Weissenberger G."/>
            <person name="Zhu Y."/>
            <person name="Hemphill L."/>
            <person name="Shang Y."/>
            <person name="Youmans B."/>
            <person name="Ayvaz T."/>
            <person name="Ross M."/>
            <person name="Santibanez J."/>
            <person name="Aqrawi P."/>
            <person name="Gross S."/>
            <person name="Joshi V."/>
            <person name="Fowler G."/>
            <person name="Nazareth L."/>
            <person name="Reid J."/>
            <person name="Worley K."/>
            <person name="Petrosino J."/>
            <person name="Highlander S."/>
            <person name="Gibbs R."/>
        </authorList>
    </citation>
    <scope>NUCLEOTIDE SEQUENCE [LARGE SCALE GENOMIC DNA]</scope>
    <source>
        <strain evidence="4 5">DSM 10105</strain>
    </source>
</reference>
<dbReference type="eggNOG" id="COG4962">
    <property type="taxonomic scope" value="Bacteria"/>
</dbReference>
<evidence type="ECO:0000313" key="5">
    <source>
        <dbReference type="Proteomes" id="UP000004946"/>
    </source>
</evidence>
<dbReference type="HOGENOM" id="CLU_005379_8_3_11"/>
<proteinExistence type="inferred from homology"/>
<dbReference type="Proteomes" id="UP000004946">
    <property type="component" value="Chromosome"/>
</dbReference>
<dbReference type="PANTHER" id="PTHR30486">
    <property type="entry name" value="TWITCHING MOTILITY PROTEIN PILT"/>
    <property type="match status" value="1"/>
</dbReference>
<dbReference type="PANTHER" id="PTHR30486:SF6">
    <property type="entry name" value="TYPE IV PILUS RETRACTATION ATPASE PILT"/>
    <property type="match status" value="1"/>
</dbReference>
<evidence type="ECO:0000259" key="3">
    <source>
        <dbReference type="Pfam" id="PF00437"/>
    </source>
</evidence>
<evidence type="ECO:0000256" key="1">
    <source>
        <dbReference type="ARBA" id="ARBA00006611"/>
    </source>
</evidence>
<gene>
    <name evidence="4" type="ORF">HMPREF0620_1582</name>
</gene>
<dbReference type="EMBL" id="AEON01000002">
    <property type="protein sequence ID" value="EFT82897.1"/>
    <property type="molecule type" value="Genomic_DNA"/>
</dbReference>
<comment type="similarity">
    <text evidence="1">Belongs to the GSP E family.</text>
</comment>
<sequence length="398" mass="42909">MTLRLGPLEAIAEREHVTDIVVTSDGRVWSDSGAGLKQEVVESGLDSPEVMRDFAVRLCAQLGRRLDDSCPIADASTAQGVRIHAVIAPLVPQGAALSIRLPDARRTSLEDLQACGFCPGPWIDFLRGLVRAHASILISGGTGTGKTTLLRALLGECDSDERIVTVEEIRELAIPPKQHCESLVVREPNIEGAGGVGLEDLVKATVRMRPDRIVLGECRGEEIADLLRAFNSGHKGGMVTIHSDGIERLPARLISLGLLADMQPAATAFMAQGAFDCLIHLSRAGGLRYIEQMGRFLCRGDGSLTGDVVARWNGQSAPWYSPAWDSWRREVLGAGDEQAPYGSGTIQGKNDDDKTAVFPRVKNSDSAQATRAGMDRLGDGMQPLTEARKRAGKEDEWI</sequence>
<organism evidence="4 5">
    <name type="scientific">Parascardovia denticolens DSM 10105 = JCM 12538</name>
    <dbReference type="NCBI Taxonomy" id="864564"/>
    <lineage>
        <taxon>Bacteria</taxon>
        <taxon>Bacillati</taxon>
        <taxon>Actinomycetota</taxon>
        <taxon>Actinomycetes</taxon>
        <taxon>Bifidobacteriales</taxon>
        <taxon>Bifidobacteriaceae</taxon>
        <taxon>Parascardovia</taxon>
    </lineage>
</organism>
<dbReference type="Pfam" id="PF00437">
    <property type="entry name" value="T2SSE"/>
    <property type="match status" value="1"/>
</dbReference>
<evidence type="ECO:0000313" key="4">
    <source>
        <dbReference type="EMBL" id="EFT82897.1"/>
    </source>
</evidence>
<dbReference type="Gene3D" id="3.40.50.300">
    <property type="entry name" value="P-loop containing nucleotide triphosphate hydrolases"/>
    <property type="match status" value="1"/>
</dbReference>
<protein>
    <submittedName>
        <fullName evidence="4">Type II/IV secretion system protein</fullName>
    </submittedName>
</protein>
<dbReference type="AlphaFoldDB" id="E6K2A9"/>
<dbReference type="CDD" id="cd01130">
    <property type="entry name" value="VirB11-like_ATPase"/>
    <property type="match status" value="1"/>
</dbReference>
<dbReference type="GO" id="GO:0016887">
    <property type="term" value="F:ATP hydrolysis activity"/>
    <property type="evidence" value="ECO:0007669"/>
    <property type="project" value="InterPro"/>
</dbReference>
<feature type="compositionally biased region" description="Basic and acidic residues" evidence="2">
    <location>
        <begin position="386"/>
        <end position="398"/>
    </location>
</feature>
<dbReference type="InterPro" id="IPR001482">
    <property type="entry name" value="T2SS/T4SS_dom"/>
</dbReference>
<dbReference type="InterPro" id="IPR050921">
    <property type="entry name" value="T4SS_GSP_E_ATPase"/>
</dbReference>
<accession>E6K2A9</accession>
<dbReference type="Gene3D" id="3.30.450.380">
    <property type="match status" value="1"/>
</dbReference>
<evidence type="ECO:0000256" key="2">
    <source>
        <dbReference type="SAM" id="MobiDB-lite"/>
    </source>
</evidence>
<dbReference type="KEGG" id="pdo:PSDT_0105"/>
<feature type="domain" description="Bacterial type II secretion system protein E" evidence="3">
    <location>
        <begin position="54"/>
        <end position="262"/>
    </location>
</feature>
<dbReference type="SUPFAM" id="SSF52540">
    <property type="entry name" value="P-loop containing nucleoside triphosphate hydrolases"/>
    <property type="match status" value="1"/>
</dbReference>
<dbReference type="RefSeq" id="WP_006289458.1">
    <property type="nucleotide sequence ID" value="NZ_AP012333.1"/>
</dbReference>
<comment type="caution">
    <text evidence="4">The sequence shown here is derived from an EMBL/GenBank/DDBJ whole genome shotgun (WGS) entry which is preliminary data.</text>
</comment>
<dbReference type="PATRIC" id="fig|864564.6.peg.118"/>
<dbReference type="InterPro" id="IPR027417">
    <property type="entry name" value="P-loop_NTPase"/>
</dbReference>
<keyword evidence="5" id="KW-1185">Reference proteome</keyword>
<feature type="region of interest" description="Disordered" evidence="2">
    <location>
        <begin position="360"/>
        <end position="398"/>
    </location>
</feature>
<name>E6K2A9_PARDN</name>